<accession>A0A3N2PTY0</accession>
<dbReference type="STRING" id="1314773.A0A3N2PTY0"/>
<dbReference type="InterPro" id="IPR037647">
    <property type="entry name" value="HIRIP3"/>
</dbReference>
<feature type="compositionally biased region" description="Basic residues" evidence="1">
    <location>
        <begin position="144"/>
        <end position="154"/>
    </location>
</feature>
<evidence type="ECO:0000313" key="3">
    <source>
        <dbReference type="Proteomes" id="UP000272025"/>
    </source>
</evidence>
<feature type="compositionally biased region" description="Basic and acidic residues" evidence="1">
    <location>
        <begin position="340"/>
        <end position="351"/>
    </location>
</feature>
<proteinExistence type="predicted"/>
<dbReference type="AlphaFoldDB" id="A0A3N2PTY0"/>
<dbReference type="PANTHER" id="PTHR15410">
    <property type="entry name" value="HIRA-INTERACTING PROTEIN 3"/>
    <property type="match status" value="1"/>
</dbReference>
<dbReference type="GO" id="GO:0005634">
    <property type="term" value="C:nucleus"/>
    <property type="evidence" value="ECO:0007669"/>
    <property type="project" value="TreeGrafter"/>
</dbReference>
<feature type="compositionally biased region" description="Polar residues" evidence="1">
    <location>
        <begin position="318"/>
        <end position="330"/>
    </location>
</feature>
<evidence type="ECO:0008006" key="4">
    <source>
        <dbReference type="Google" id="ProtNLM"/>
    </source>
</evidence>
<dbReference type="EMBL" id="ML119056">
    <property type="protein sequence ID" value="ROT37958.1"/>
    <property type="molecule type" value="Genomic_DNA"/>
</dbReference>
<sequence>MAPSDKKLEAELRNAVREVARKNREDLTVNNVRKLVEEKLALVHGFFSSEKWKARSKTLIKTVAPASSPVKKKQEDTPVKKAIKRQSPESSPAPKRRKNAAALPEESDDDANVEEHPSPKKKLAVRRRGRQVAESDEEPDRPAKSKPVRGRKATNGRSRNVEEDEESAGDELNGSAEGDCEPAPVSKPRKKRKAEPAPKKQAPKRRKAVSEDEEEDEEEAEAEAEPTEESSPQPDLVDESSELSDVLDVPPEPKSEKGTPPAGKSSKPLQANDASAPDKVNDSPAAGEGEPKPSIEDESSELSDVIDEPPKPKRGKKQSVTAPTAATTWSRGKRGGSSSHPERERPDDAEVKKLQSQLVKCGVRKIWGIELKQYGDDARAKVRHLKDMLRDIGMPGRFSEAKAREIKERRELEADLEAVTAMNVTWGASDSRGGRPTRGRGRLKKVPKEPSSDENDGEAVEEGKNARKVGDGDGSDDNEDEDEAPAVSAKARGRSRAQADLAFLGDDDEDSD</sequence>
<feature type="compositionally biased region" description="Basic residues" evidence="1">
    <location>
        <begin position="119"/>
        <end position="130"/>
    </location>
</feature>
<feature type="compositionally biased region" description="Acidic residues" evidence="1">
    <location>
        <begin position="211"/>
        <end position="228"/>
    </location>
</feature>
<feature type="region of interest" description="Disordered" evidence="1">
    <location>
        <begin position="422"/>
        <end position="512"/>
    </location>
</feature>
<feature type="compositionally biased region" description="Basic residues" evidence="1">
    <location>
        <begin position="435"/>
        <end position="445"/>
    </location>
</feature>
<name>A0A3N2PTY0_SODAK</name>
<organism evidence="2 3">
    <name type="scientific">Sodiomyces alkalinus (strain CBS 110278 / VKM F-3762 / F11)</name>
    <name type="common">Alkaliphilic filamentous fungus</name>
    <dbReference type="NCBI Taxonomy" id="1314773"/>
    <lineage>
        <taxon>Eukaryota</taxon>
        <taxon>Fungi</taxon>
        <taxon>Dikarya</taxon>
        <taxon>Ascomycota</taxon>
        <taxon>Pezizomycotina</taxon>
        <taxon>Sordariomycetes</taxon>
        <taxon>Hypocreomycetidae</taxon>
        <taxon>Glomerellales</taxon>
        <taxon>Plectosphaerellaceae</taxon>
        <taxon>Sodiomyces</taxon>
    </lineage>
</organism>
<reference evidence="2 3" key="1">
    <citation type="journal article" date="2018" name="Mol. Ecol.">
        <title>The obligate alkalophilic soda-lake fungus Sodiomyces alkalinus has shifted to a protein diet.</title>
        <authorList>
            <person name="Grum-Grzhimaylo A.A."/>
            <person name="Falkoski D.L."/>
            <person name="van den Heuvel J."/>
            <person name="Valero-Jimenez C.A."/>
            <person name="Min B."/>
            <person name="Choi I.G."/>
            <person name="Lipzen A."/>
            <person name="Daum C.G."/>
            <person name="Aanen D.K."/>
            <person name="Tsang A."/>
            <person name="Henrissat B."/>
            <person name="Bilanenko E.N."/>
            <person name="de Vries R.P."/>
            <person name="van Kan J.A.L."/>
            <person name="Grigoriev I.V."/>
            <person name="Debets A.J.M."/>
        </authorList>
    </citation>
    <scope>NUCLEOTIDE SEQUENCE [LARGE SCALE GENOMIC DNA]</scope>
    <source>
        <strain evidence="2 3">F11</strain>
    </source>
</reference>
<evidence type="ECO:0000256" key="1">
    <source>
        <dbReference type="SAM" id="MobiDB-lite"/>
    </source>
</evidence>
<feature type="compositionally biased region" description="Acidic residues" evidence="1">
    <location>
        <begin position="296"/>
        <end position="307"/>
    </location>
</feature>
<gene>
    <name evidence="2" type="ORF">SODALDRAFT_279031</name>
</gene>
<protein>
    <recommendedName>
        <fullName evidence="4">Transcriptional regulator</fullName>
    </recommendedName>
</protein>
<dbReference type="PANTHER" id="PTHR15410:SF2">
    <property type="entry name" value="HIRA-INTERACTING PROTEIN 3"/>
    <property type="match status" value="1"/>
</dbReference>
<feature type="compositionally biased region" description="Basic and acidic residues" evidence="1">
    <location>
        <begin position="461"/>
        <end position="471"/>
    </location>
</feature>
<dbReference type="RefSeq" id="XP_028465764.1">
    <property type="nucleotide sequence ID" value="XM_028608147.1"/>
</dbReference>
<keyword evidence="3" id="KW-1185">Reference proteome</keyword>
<dbReference type="OrthoDB" id="552755at2759"/>
<evidence type="ECO:0000313" key="2">
    <source>
        <dbReference type="EMBL" id="ROT37958.1"/>
    </source>
</evidence>
<dbReference type="Proteomes" id="UP000272025">
    <property type="component" value="Unassembled WGS sequence"/>
</dbReference>
<feature type="region of interest" description="Disordered" evidence="1">
    <location>
        <begin position="61"/>
        <end position="351"/>
    </location>
</feature>
<feature type="compositionally biased region" description="Acidic residues" evidence="1">
    <location>
        <begin position="473"/>
        <end position="484"/>
    </location>
</feature>
<dbReference type="GeneID" id="39576625"/>